<gene>
    <name evidence="1" type="ORF">D6C94_09629</name>
</gene>
<accession>A0AB38LJK0</accession>
<evidence type="ECO:0000313" key="1">
    <source>
        <dbReference type="EMBL" id="THY69350.1"/>
    </source>
</evidence>
<evidence type="ECO:0000313" key="2">
    <source>
        <dbReference type="Proteomes" id="UP000305064"/>
    </source>
</evidence>
<protein>
    <submittedName>
        <fullName evidence="1">Uncharacterized protein</fullName>
    </submittedName>
</protein>
<reference evidence="1 2" key="1">
    <citation type="submission" date="2018-10" db="EMBL/GenBank/DDBJ databases">
        <title>Fifty Aureobasidium pullulans genomes reveal a recombining polyextremotolerant generalist.</title>
        <authorList>
            <person name="Gostincar C."/>
            <person name="Turk M."/>
            <person name="Zajc J."/>
            <person name="Gunde-Cimerman N."/>
        </authorList>
    </citation>
    <scope>NUCLEOTIDE SEQUENCE [LARGE SCALE GENOMIC DNA]</scope>
    <source>
        <strain evidence="1 2">EXF-4256</strain>
    </source>
</reference>
<dbReference type="EMBL" id="QZBJ01000103">
    <property type="protein sequence ID" value="THY69350.1"/>
    <property type="molecule type" value="Genomic_DNA"/>
</dbReference>
<sequence length="105" mass="11898">MSDVDYYGIFPGSSLFYTKTTPSPTKYEHQHVELVDEDVLGPDDPIPTPPPMPGVIWTVEMHNIFKVSLVVRREALSITLSVEGCTGLKNIVHFYRVRVTEFSTR</sequence>
<dbReference type="Proteomes" id="UP000305064">
    <property type="component" value="Unassembled WGS sequence"/>
</dbReference>
<dbReference type="AlphaFoldDB" id="A0AB38LJK0"/>
<organism evidence="1 2">
    <name type="scientific">Aureobasidium pullulans</name>
    <name type="common">Black yeast</name>
    <name type="synonym">Pullularia pullulans</name>
    <dbReference type="NCBI Taxonomy" id="5580"/>
    <lineage>
        <taxon>Eukaryota</taxon>
        <taxon>Fungi</taxon>
        <taxon>Dikarya</taxon>
        <taxon>Ascomycota</taxon>
        <taxon>Pezizomycotina</taxon>
        <taxon>Dothideomycetes</taxon>
        <taxon>Dothideomycetidae</taxon>
        <taxon>Dothideales</taxon>
        <taxon>Saccotheciaceae</taxon>
        <taxon>Aureobasidium</taxon>
    </lineage>
</organism>
<comment type="caution">
    <text evidence="1">The sequence shown here is derived from an EMBL/GenBank/DDBJ whole genome shotgun (WGS) entry which is preliminary data.</text>
</comment>
<proteinExistence type="predicted"/>
<name>A0AB38LJK0_AURPU</name>